<dbReference type="AlphaFoldDB" id="A0A923PNN2"/>
<proteinExistence type="predicted"/>
<dbReference type="Proteomes" id="UP000650081">
    <property type="component" value="Unassembled WGS sequence"/>
</dbReference>
<dbReference type="EMBL" id="JACSIT010000100">
    <property type="protein sequence ID" value="MBC6994639.1"/>
    <property type="molecule type" value="Genomic_DNA"/>
</dbReference>
<dbReference type="RefSeq" id="WP_187466706.1">
    <property type="nucleotide sequence ID" value="NZ_JACSIT010000100.1"/>
</dbReference>
<reference evidence="1" key="1">
    <citation type="submission" date="2020-08" db="EMBL/GenBank/DDBJ databases">
        <title>Lewinella bacteria from marine environments.</title>
        <authorList>
            <person name="Zhong Y."/>
        </authorList>
    </citation>
    <scope>NUCLEOTIDE SEQUENCE</scope>
    <source>
        <strain evidence="1">KCTC 42187</strain>
    </source>
</reference>
<protein>
    <submittedName>
        <fullName evidence="1">Uncharacterized protein</fullName>
    </submittedName>
</protein>
<keyword evidence="2" id="KW-1185">Reference proteome</keyword>
<comment type="caution">
    <text evidence="1">The sequence shown here is derived from an EMBL/GenBank/DDBJ whole genome shotgun (WGS) entry which is preliminary data.</text>
</comment>
<sequence length="189" mass="21419">MGDTINVAFRMPGEILNEGTSTFVKLSHVDIRTLSSISRIDLPITIPELRGDVFHNFQLITYPQSVGQVRLVRINDFSSDAESVPLRNTHGDYVFNYSLVAKTAGLYSFGFGSINFGEELGFQENIVEIEGECNTTKQLYTILQNPLPGNLDLRCESNVIDYCISDEPRRTEAYETYRKRANHVFRVVE</sequence>
<name>A0A923PNN2_9BACT</name>
<gene>
    <name evidence="1" type="ORF">H9S92_10725</name>
</gene>
<accession>A0A923PNN2</accession>
<evidence type="ECO:0000313" key="2">
    <source>
        <dbReference type="Proteomes" id="UP000650081"/>
    </source>
</evidence>
<evidence type="ECO:0000313" key="1">
    <source>
        <dbReference type="EMBL" id="MBC6994639.1"/>
    </source>
</evidence>
<organism evidence="1 2">
    <name type="scientific">Neolewinella lacunae</name>
    <dbReference type="NCBI Taxonomy" id="1517758"/>
    <lineage>
        <taxon>Bacteria</taxon>
        <taxon>Pseudomonadati</taxon>
        <taxon>Bacteroidota</taxon>
        <taxon>Saprospiria</taxon>
        <taxon>Saprospirales</taxon>
        <taxon>Lewinellaceae</taxon>
        <taxon>Neolewinella</taxon>
    </lineage>
</organism>